<gene>
    <name evidence="5" type="ORF">D8674_010083</name>
</gene>
<keyword evidence="3" id="KW-0408">Iron</keyword>
<dbReference type="EMBL" id="SMOL01000753">
    <property type="protein sequence ID" value="KAB2599812.1"/>
    <property type="molecule type" value="Genomic_DNA"/>
</dbReference>
<reference evidence="5 6" key="3">
    <citation type="submission" date="2019-11" db="EMBL/GenBank/DDBJ databases">
        <title>A de novo genome assembly of a pear dwarfing rootstock.</title>
        <authorList>
            <person name="Wang F."/>
            <person name="Wang J."/>
            <person name="Li S."/>
            <person name="Zhang Y."/>
            <person name="Fang M."/>
            <person name="Ma L."/>
            <person name="Zhao Y."/>
            <person name="Jiang S."/>
        </authorList>
    </citation>
    <scope>NUCLEOTIDE SEQUENCE [LARGE SCALE GENOMIC DNA]</scope>
    <source>
        <strain evidence="5">S2</strain>
        <tissue evidence="5">Leaf</tissue>
    </source>
</reference>
<dbReference type="Pfam" id="PF14226">
    <property type="entry name" value="DIOX_N"/>
    <property type="match status" value="1"/>
</dbReference>
<dbReference type="GO" id="GO:0016491">
    <property type="term" value="F:oxidoreductase activity"/>
    <property type="evidence" value="ECO:0007669"/>
    <property type="project" value="UniProtKB-KW"/>
</dbReference>
<feature type="domain" description="Non-haem dioxygenase N-terminal" evidence="4">
    <location>
        <begin position="54"/>
        <end position="148"/>
    </location>
</feature>
<evidence type="ECO:0000256" key="3">
    <source>
        <dbReference type="ARBA" id="ARBA00023004"/>
    </source>
</evidence>
<reference evidence="5 6" key="1">
    <citation type="submission" date="2019-09" db="EMBL/GenBank/DDBJ databases">
        <authorList>
            <person name="Ou C."/>
        </authorList>
    </citation>
    <scope>NUCLEOTIDE SEQUENCE [LARGE SCALE GENOMIC DNA]</scope>
    <source>
        <strain evidence="5">S2</strain>
        <tissue evidence="5">Leaf</tissue>
    </source>
</reference>
<evidence type="ECO:0000313" key="5">
    <source>
        <dbReference type="EMBL" id="KAB2599812.1"/>
    </source>
</evidence>
<keyword evidence="6" id="KW-1185">Reference proteome</keyword>
<organism evidence="5 6">
    <name type="scientific">Pyrus ussuriensis x Pyrus communis</name>
    <dbReference type="NCBI Taxonomy" id="2448454"/>
    <lineage>
        <taxon>Eukaryota</taxon>
        <taxon>Viridiplantae</taxon>
        <taxon>Streptophyta</taxon>
        <taxon>Embryophyta</taxon>
        <taxon>Tracheophyta</taxon>
        <taxon>Spermatophyta</taxon>
        <taxon>Magnoliopsida</taxon>
        <taxon>eudicotyledons</taxon>
        <taxon>Gunneridae</taxon>
        <taxon>Pentapetalae</taxon>
        <taxon>rosids</taxon>
        <taxon>fabids</taxon>
        <taxon>Rosales</taxon>
        <taxon>Rosaceae</taxon>
        <taxon>Amygdaloideae</taxon>
        <taxon>Maleae</taxon>
        <taxon>Pyrus</taxon>
    </lineage>
</organism>
<name>A0A5N5FF01_9ROSA</name>
<keyword evidence="1" id="KW-0479">Metal-binding</keyword>
<dbReference type="InterPro" id="IPR027443">
    <property type="entry name" value="IPNS-like_sf"/>
</dbReference>
<evidence type="ECO:0000259" key="4">
    <source>
        <dbReference type="Pfam" id="PF14226"/>
    </source>
</evidence>
<dbReference type="SUPFAM" id="SSF51197">
    <property type="entry name" value="Clavaminate synthase-like"/>
    <property type="match status" value="1"/>
</dbReference>
<evidence type="ECO:0000256" key="1">
    <source>
        <dbReference type="ARBA" id="ARBA00022723"/>
    </source>
</evidence>
<proteinExistence type="predicted"/>
<dbReference type="Proteomes" id="UP000327157">
    <property type="component" value="Chromosome 13"/>
</dbReference>
<dbReference type="PANTHER" id="PTHR10209:SF776">
    <property type="entry name" value="2OG-FE(II) OXYGENASE FAMILY OXIDOREDUCTASE"/>
    <property type="match status" value="1"/>
</dbReference>
<keyword evidence="2" id="KW-0560">Oxidoreductase</keyword>
<dbReference type="Gene3D" id="2.60.120.330">
    <property type="entry name" value="B-lactam Antibiotic, Isopenicillin N Synthase, Chain"/>
    <property type="match status" value="1"/>
</dbReference>
<dbReference type="AlphaFoldDB" id="A0A5N5FF01"/>
<dbReference type="InterPro" id="IPR026992">
    <property type="entry name" value="DIOX_N"/>
</dbReference>
<dbReference type="PANTHER" id="PTHR10209">
    <property type="entry name" value="OXIDOREDUCTASE, 2OG-FE II OXYGENASE FAMILY PROTEIN"/>
    <property type="match status" value="1"/>
</dbReference>
<evidence type="ECO:0000313" key="6">
    <source>
        <dbReference type="Proteomes" id="UP000327157"/>
    </source>
</evidence>
<sequence>MLFGNSRNQDHLQQLKTFDDSKAGVKGIDDGSITKITCIFVCLSKNLTGDKPNIPIVDLADTAAQRHDVVAGVRFAAETVGFFQVVNHVIPNRVLEKMLKVEHRFYELPKEVKAMYYSRERARKVKFRSNFDLYKSRFASWRDILFCVMGPDQPFVGTQFARHRTEGQ</sequence>
<evidence type="ECO:0000256" key="2">
    <source>
        <dbReference type="ARBA" id="ARBA00023002"/>
    </source>
</evidence>
<protein>
    <recommendedName>
        <fullName evidence="4">Non-haem dioxygenase N-terminal domain-containing protein</fullName>
    </recommendedName>
</protein>
<comment type="caution">
    <text evidence="5">The sequence shown here is derived from an EMBL/GenBank/DDBJ whole genome shotgun (WGS) entry which is preliminary data.</text>
</comment>
<reference evidence="6" key="2">
    <citation type="submission" date="2019-10" db="EMBL/GenBank/DDBJ databases">
        <title>A de novo genome assembly of a pear dwarfing rootstock.</title>
        <authorList>
            <person name="Wang F."/>
            <person name="Wang J."/>
            <person name="Li S."/>
            <person name="Zhang Y."/>
            <person name="Fang M."/>
            <person name="Ma L."/>
            <person name="Zhao Y."/>
            <person name="Jiang S."/>
        </authorList>
    </citation>
    <scope>NUCLEOTIDE SEQUENCE [LARGE SCALE GENOMIC DNA]</scope>
</reference>
<dbReference type="OrthoDB" id="288590at2759"/>
<dbReference type="GO" id="GO:0046872">
    <property type="term" value="F:metal ion binding"/>
    <property type="evidence" value="ECO:0007669"/>
    <property type="project" value="UniProtKB-KW"/>
</dbReference>
<accession>A0A5N5FF01</accession>